<keyword evidence="5 11" id="KW-0227">DNA damage</keyword>
<dbReference type="InterPro" id="IPR018239">
    <property type="entry name" value="DNA_ligase_AS"/>
</dbReference>
<dbReference type="NCBIfam" id="NF005932">
    <property type="entry name" value="PRK07956.1"/>
    <property type="match status" value="1"/>
</dbReference>
<comment type="caution">
    <text evidence="15">The sequence shown here is derived from an EMBL/GenBank/DDBJ whole genome shotgun (WGS) entry which is preliminary data.</text>
</comment>
<keyword evidence="13" id="KW-0175">Coiled coil</keyword>
<dbReference type="Pfam" id="PF00533">
    <property type="entry name" value="BRCT"/>
    <property type="match status" value="1"/>
</dbReference>
<dbReference type="SMART" id="SM00292">
    <property type="entry name" value="BRCT"/>
    <property type="match status" value="1"/>
</dbReference>
<dbReference type="InterPro" id="IPR036420">
    <property type="entry name" value="BRCT_dom_sf"/>
</dbReference>
<feature type="binding site" evidence="11">
    <location>
        <position position="413"/>
    </location>
    <ligand>
        <name>Zn(2+)</name>
        <dbReference type="ChEBI" id="CHEBI:29105"/>
    </ligand>
</feature>
<dbReference type="Pfam" id="PF14520">
    <property type="entry name" value="HHH_5"/>
    <property type="match status" value="1"/>
</dbReference>
<feature type="binding site" evidence="11">
    <location>
        <position position="434"/>
    </location>
    <ligand>
        <name>Zn(2+)</name>
        <dbReference type="ChEBI" id="CHEBI:29105"/>
    </ligand>
</feature>
<evidence type="ECO:0000256" key="6">
    <source>
        <dbReference type="ARBA" id="ARBA00022833"/>
    </source>
</evidence>
<evidence type="ECO:0000256" key="7">
    <source>
        <dbReference type="ARBA" id="ARBA00022842"/>
    </source>
</evidence>
<keyword evidence="6 11" id="KW-0862">Zinc</keyword>
<feature type="binding site" evidence="11">
    <location>
        <position position="292"/>
    </location>
    <ligand>
        <name>NAD(+)</name>
        <dbReference type="ChEBI" id="CHEBI:57540"/>
    </ligand>
</feature>
<dbReference type="Gene3D" id="1.10.287.610">
    <property type="entry name" value="Helix hairpin bin"/>
    <property type="match status" value="1"/>
</dbReference>
<dbReference type="InterPro" id="IPR013840">
    <property type="entry name" value="DNAligase_N"/>
</dbReference>
<reference evidence="16" key="1">
    <citation type="journal article" date="2019" name="Int. J. Syst. Evol. Microbiol.">
        <title>The Global Catalogue of Microorganisms (GCM) 10K type strain sequencing project: providing services to taxonomists for standard genome sequencing and annotation.</title>
        <authorList>
            <consortium name="The Broad Institute Genomics Platform"/>
            <consortium name="The Broad Institute Genome Sequencing Center for Infectious Disease"/>
            <person name="Wu L."/>
            <person name="Ma J."/>
        </authorList>
    </citation>
    <scope>NUCLEOTIDE SEQUENCE [LARGE SCALE GENOMIC DNA]</scope>
    <source>
        <strain evidence="16">JCM 17805</strain>
    </source>
</reference>
<dbReference type="InterPro" id="IPR012340">
    <property type="entry name" value="NA-bd_OB-fold"/>
</dbReference>
<dbReference type="InterPro" id="IPR001679">
    <property type="entry name" value="DNA_ligase"/>
</dbReference>
<dbReference type="CDD" id="cd17748">
    <property type="entry name" value="BRCT_DNA_ligase_like"/>
    <property type="match status" value="1"/>
</dbReference>
<dbReference type="EMBL" id="BAABFL010000473">
    <property type="protein sequence ID" value="GAA4652299.1"/>
    <property type="molecule type" value="Genomic_DNA"/>
</dbReference>
<evidence type="ECO:0000256" key="3">
    <source>
        <dbReference type="ARBA" id="ARBA00022705"/>
    </source>
</evidence>
<dbReference type="Gene3D" id="3.30.470.30">
    <property type="entry name" value="DNA ligase/mRNA capping enzyme"/>
    <property type="match status" value="1"/>
</dbReference>
<evidence type="ECO:0000256" key="12">
    <source>
        <dbReference type="RuleBase" id="RU000618"/>
    </source>
</evidence>
<dbReference type="GO" id="GO:0016874">
    <property type="term" value="F:ligase activity"/>
    <property type="evidence" value="ECO:0007669"/>
    <property type="project" value="UniProtKB-KW"/>
</dbReference>
<dbReference type="InterPro" id="IPR010994">
    <property type="entry name" value="RuvA_2-like"/>
</dbReference>
<comment type="catalytic activity">
    <reaction evidence="10 11 12">
        <text>NAD(+) + (deoxyribonucleotide)n-3'-hydroxyl + 5'-phospho-(deoxyribonucleotide)m = (deoxyribonucleotide)n+m + AMP + beta-nicotinamide D-nucleotide.</text>
        <dbReference type="EC" id="6.5.1.2"/>
    </reaction>
</comment>
<protein>
    <recommendedName>
        <fullName evidence="11 12">DNA ligase</fullName>
        <ecNumber evidence="11 12">6.5.1.2</ecNumber>
    </recommendedName>
    <alternativeName>
        <fullName evidence="11">Polydeoxyribonucleotide synthase [NAD(+)]</fullName>
    </alternativeName>
</protein>
<feature type="coiled-coil region" evidence="13">
    <location>
        <begin position="3"/>
        <end position="57"/>
    </location>
</feature>
<dbReference type="EC" id="6.5.1.2" evidence="11 12"/>
<dbReference type="InterPro" id="IPR004149">
    <property type="entry name" value="Znf_DNAligase_C4"/>
</dbReference>
<dbReference type="PANTHER" id="PTHR23389:SF9">
    <property type="entry name" value="DNA LIGASE"/>
    <property type="match status" value="1"/>
</dbReference>
<dbReference type="Pfam" id="PF12826">
    <property type="entry name" value="HHH_2"/>
    <property type="match status" value="1"/>
</dbReference>
<dbReference type="SUPFAM" id="SSF47781">
    <property type="entry name" value="RuvA domain 2-like"/>
    <property type="match status" value="1"/>
</dbReference>
<evidence type="ECO:0000256" key="11">
    <source>
        <dbReference type="HAMAP-Rule" id="MF_01588"/>
    </source>
</evidence>
<proteinExistence type="inferred from homology"/>
<keyword evidence="8 11" id="KW-0520">NAD</keyword>
<dbReference type="SMART" id="SM00532">
    <property type="entry name" value="LIGANc"/>
    <property type="match status" value="1"/>
</dbReference>
<dbReference type="InterPro" id="IPR003583">
    <property type="entry name" value="Hlx-hairpin-Hlx_DNA-bd_motif"/>
</dbReference>
<dbReference type="NCBIfam" id="TIGR00575">
    <property type="entry name" value="dnlj"/>
    <property type="match status" value="1"/>
</dbReference>
<name>A0ABP8V8K3_9GAMM</name>
<dbReference type="PANTHER" id="PTHR23389">
    <property type="entry name" value="CHROMOSOME TRANSMISSION FIDELITY FACTOR 18"/>
    <property type="match status" value="1"/>
</dbReference>
<dbReference type="PROSITE" id="PS01056">
    <property type="entry name" value="DNA_LIGASE_N2"/>
    <property type="match status" value="1"/>
</dbReference>
<dbReference type="InterPro" id="IPR033136">
    <property type="entry name" value="DNA_ligase_CS"/>
</dbReference>
<comment type="function">
    <text evidence="1 11">DNA ligase that catalyzes the formation of phosphodiester linkages between 5'-phosphoryl and 3'-hydroxyl groups in double-stranded DNA using NAD as a coenzyme and as the energy source for the reaction. It is essential for DNA replication and repair of damaged DNA.</text>
</comment>
<keyword evidence="9 11" id="KW-0234">DNA repair</keyword>
<keyword evidence="11" id="KW-0464">Manganese</keyword>
<dbReference type="PIRSF" id="PIRSF001604">
    <property type="entry name" value="LigA"/>
    <property type="match status" value="1"/>
</dbReference>
<evidence type="ECO:0000313" key="16">
    <source>
        <dbReference type="Proteomes" id="UP001500604"/>
    </source>
</evidence>
<evidence type="ECO:0000256" key="9">
    <source>
        <dbReference type="ARBA" id="ARBA00023204"/>
    </source>
</evidence>
<dbReference type="SMART" id="SM00278">
    <property type="entry name" value="HhH1"/>
    <property type="match status" value="3"/>
</dbReference>
<dbReference type="InterPro" id="IPR013839">
    <property type="entry name" value="DNAligase_adenylation"/>
</dbReference>
<keyword evidence="16" id="KW-1185">Reference proteome</keyword>
<feature type="binding site" evidence="11">
    <location>
        <position position="115"/>
    </location>
    <ligand>
        <name>NAD(+)</name>
        <dbReference type="ChEBI" id="CHEBI:57540"/>
    </ligand>
</feature>
<keyword evidence="3 11" id="KW-0235">DNA replication</keyword>
<feature type="active site" description="N6-AMP-lysine intermediate" evidence="11">
    <location>
        <position position="117"/>
    </location>
</feature>
<evidence type="ECO:0000259" key="14">
    <source>
        <dbReference type="PROSITE" id="PS50172"/>
    </source>
</evidence>
<evidence type="ECO:0000256" key="1">
    <source>
        <dbReference type="ARBA" id="ARBA00004067"/>
    </source>
</evidence>
<dbReference type="PROSITE" id="PS01055">
    <property type="entry name" value="DNA_LIGASE_N1"/>
    <property type="match status" value="1"/>
</dbReference>
<evidence type="ECO:0000256" key="4">
    <source>
        <dbReference type="ARBA" id="ARBA00022723"/>
    </source>
</evidence>
<feature type="binding site" evidence="11">
    <location>
        <position position="410"/>
    </location>
    <ligand>
        <name>Zn(2+)</name>
        <dbReference type="ChEBI" id="CHEBI:29105"/>
    </ligand>
</feature>
<sequence>MSIEEVSQQLEALRTTINQHNYRYYVLDDPSVPDSEYDRLMQKLKALESQYPELVTADSPTQRVGAKPLAKFGQVRHDVPMLSLDNAFSQEDLQDFDRRVHDRLNSVAAIEYSCEPKLDGVAVSLLYEDGLLVRGATRGDGEIGEDITLNVRTVPSIPLKLLGSGWPTRLEVRGEIYMPRAGFAALNEKAMKTGEKTFVNPRNAAAGSLRQLDSRITARRPLEMCCYSAGLVEGGTLPEKQGDVLMLFQDWGLRINPEVRIVTGIQACTDYYESLVIKRDSLPYDIDGIVFKVNSLKLQQELGFVARWPRWAISRKFPAQEEMTVLKSIEFQVGRTGAITPVARLEPVFVGGVTVSNATLHNMDEVARLDARIGDTVIVRRAGDVIPQVVKVVLEKRPESTQPPSLPEVCPVCGSDIERSEEETVARCTGGLYCSAQRKEAIRHFGSRKAMDIDGLGEKLIEQLVDKELVNTIADLFRLTEEQLIPLERMGAKSAANLVVALKASKTTTLARFIYSLGIREVGEATAATLASHFYTLEALEAASVEELQTVDDVGPIVAQHISLFFQQAHNREVITALLKQGINWPKVVKAEQFGELPLAGQTWVLTGSLTAMTRDEGAAYLQSLGAKVAGSVSAKTTQVVAGEKAGSKLTKAQSLGVSVMDEEAFMAFLQDHGVVMS</sequence>
<dbReference type="Gene3D" id="6.20.10.30">
    <property type="match status" value="1"/>
</dbReference>
<comment type="cofactor">
    <cofactor evidence="11">
        <name>Mg(2+)</name>
        <dbReference type="ChEBI" id="CHEBI:18420"/>
    </cofactor>
    <cofactor evidence="11">
        <name>Mn(2+)</name>
        <dbReference type="ChEBI" id="CHEBI:29035"/>
    </cofactor>
</comment>
<feature type="binding site" evidence="11">
    <location>
        <position position="316"/>
    </location>
    <ligand>
        <name>NAD(+)</name>
        <dbReference type="ChEBI" id="CHEBI:57540"/>
    </ligand>
</feature>
<evidence type="ECO:0000256" key="10">
    <source>
        <dbReference type="ARBA" id="ARBA00034005"/>
    </source>
</evidence>
<comment type="similarity">
    <text evidence="11">Belongs to the NAD-dependent DNA ligase family. LigA subfamily.</text>
</comment>
<dbReference type="SUPFAM" id="SSF56091">
    <property type="entry name" value="DNA ligase/mRNA capping enzyme, catalytic domain"/>
    <property type="match status" value="1"/>
</dbReference>
<keyword evidence="2 11" id="KW-0436">Ligase</keyword>
<dbReference type="InterPro" id="IPR001357">
    <property type="entry name" value="BRCT_dom"/>
</dbReference>
<dbReference type="InterPro" id="IPR041663">
    <property type="entry name" value="DisA/LigA_HHH"/>
</dbReference>
<dbReference type="SUPFAM" id="SSF50249">
    <property type="entry name" value="Nucleic acid-binding proteins"/>
    <property type="match status" value="1"/>
</dbReference>
<evidence type="ECO:0000256" key="5">
    <source>
        <dbReference type="ARBA" id="ARBA00022763"/>
    </source>
</evidence>
<accession>A0ABP8V8K3</accession>
<dbReference type="Pfam" id="PF03120">
    <property type="entry name" value="OB_DNA_ligase"/>
    <property type="match status" value="1"/>
</dbReference>
<comment type="caution">
    <text evidence="11">Lacks conserved residue(s) required for the propagation of feature annotation.</text>
</comment>
<gene>
    <name evidence="15" type="primary">ligA_2</name>
    <name evidence="11" type="synonym">ligA</name>
    <name evidence="15" type="ORF">GCM10023116_45830</name>
</gene>
<dbReference type="RefSeq" id="WP_345198833.1">
    <property type="nucleotide sequence ID" value="NZ_BAABFL010000473.1"/>
</dbReference>
<dbReference type="HAMAP" id="MF_01588">
    <property type="entry name" value="DNA_ligase_A"/>
    <property type="match status" value="1"/>
</dbReference>
<dbReference type="Pfam" id="PF01653">
    <property type="entry name" value="DNA_ligase_aden"/>
    <property type="match status" value="1"/>
</dbReference>
<feature type="binding site" evidence="11">
    <location>
        <begin position="34"/>
        <end position="38"/>
    </location>
    <ligand>
        <name>NAD(+)</name>
        <dbReference type="ChEBI" id="CHEBI:57540"/>
    </ligand>
</feature>
<evidence type="ECO:0000256" key="13">
    <source>
        <dbReference type="SAM" id="Coils"/>
    </source>
</evidence>
<evidence type="ECO:0000256" key="2">
    <source>
        <dbReference type="ARBA" id="ARBA00022598"/>
    </source>
</evidence>
<feature type="binding site" evidence="11">
    <location>
        <begin position="83"/>
        <end position="84"/>
    </location>
    <ligand>
        <name>NAD(+)</name>
        <dbReference type="ChEBI" id="CHEBI:57540"/>
    </ligand>
</feature>
<dbReference type="PROSITE" id="PS50172">
    <property type="entry name" value="BRCT"/>
    <property type="match status" value="1"/>
</dbReference>
<feature type="domain" description="BRCT" evidence="14">
    <location>
        <begin position="594"/>
        <end position="678"/>
    </location>
</feature>
<feature type="binding site" evidence="11">
    <location>
        <position position="175"/>
    </location>
    <ligand>
        <name>NAD(+)</name>
        <dbReference type="ChEBI" id="CHEBI:57540"/>
    </ligand>
</feature>
<keyword evidence="4 11" id="KW-0479">Metal-binding</keyword>
<dbReference type="Pfam" id="PF03119">
    <property type="entry name" value="DNA_ligase_ZBD"/>
    <property type="match status" value="1"/>
</dbReference>
<dbReference type="CDD" id="cd00114">
    <property type="entry name" value="LIGANc"/>
    <property type="match status" value="1"/>
</dbReference>
<evidence type="ECO:0000313" key="15">
    <source>
        <dbReference type="EMBL" id="GAA4652299.1"/>
    </source>
</evidence>
<evidence type="ECO:0000256" key="8">
    <source>
        <dbReference type="ARBA" id="ARBA00023027"/>
    </source>
</evidence>
<dbReference type="Gene3D" id="3.40.50.10190">
    <property type="entry name" value="BRCT domain"/>
    <property type="match status" value="1"/>
</dbReference>
<organism evidence="15 16">
    <name type="scientific">Kistimonas scapharcae</name>
    <dbReference type="NCBI Taxonomy" id="1036133"/>
    <lineage>
        <taxon>Bacteria</taxon>
        <taxon>Pseudomonadati</taxon>
        <taxon>Pseudomonadota</taxon>
        <taxon>Gammaproteobacteria</taxon>
        <taxon>Oceanospirillales</taxon>
        <taxon>Endozoicomonadaceae</taxon>
        <taxon>Kistimonas</taxon>
    </lineage>
</organism>
<dbReference type="Gene3D" id="1.10.150.20">
    <property type="entry name" value="5' to 3' exonuclease, C-terminal subdomain"/>
    <property type="match status" value="2"/>
</dbReference>
<dbReference type="Gene3D" id="2.40.50.140">
    <property type="entry name" value="Nucleic acid-binding proteins"/>
    <property type="match status" value="1"/>
</dbReference>
<dbReference type="InterPro" id="IPR004150">
    <property type="entry name" value="NAD_DNA_ligase_OB"/>
</dbReference>
<dbReference type="Proteomes" id="UP001500604">
    <property type="component" value="Unassembled WGS sequence"/>
</dbReference>
<keyword evidence="7 11" id="KW-0460">Magnesium</keyword>
<dbReference type="SUPFAM" id="SSF52113">
    <property type="entry name" value="BRCT domain"/>
    <property type="match status" value="1"/>
</dbReference>
<feature type="binding site" evidence="11">
    <location>
        <position position="138"/>
    </location>
    <ligand>
        <name>NAD(+)</name>
        <dbReference type="ChEBI" id="CHEBI:57540"/>
    </ligand>
</feature>